<reference evidence="1 2" key="1">
    <citation type="submission" date="2023-04" db="EMBL/GenBank/DDBJ databases">
        <title>Two novel species of Flavobacterium.</title>
        <authorList>
            <person name="Liu Q."/>
            <person name="Xin Y.-H."/>
        </authorList>
    </citation>
    <scope>NUCLEOTIDE SEQUENCE [LARGE SCALE GENOMIC DNA]</scope>
    <source>
        <strain evidence="1 2">LB2P87</strain>
    </source>
</reference>
<comment type="caution">
    <text evidence="1">The sequence shown here is derived from an EMBL/GenBank/DDBJ whole genome shotgun (WGS) entry which is preliminary data.</text>
</comment>
<proteinExistence type="predicted"/>
<dbReference type="Proteomes" id="UP001228643">
    <property type="component" value="Unassembled WGS sequence"/>
</dbReference>
<evidence type="ECO:0000313" key="1">
    <source>
        <dbReference type="EMBL" id="MDI5950686.1"/>
    </source>
</evidence>
<gene>
    <name evidence="1" type="ORF">QLS97_13600</name>
</gene>
<keyword evidence="2" id="KW-1185">Reference proteome</keyword>
<protein>
    <recommendedName>
        <fullName evidence="3">UDP-glycosyltransferase</fullName>
    </recommendedName>
</protein>
<name>A0AAW6TQF2_9FLAO</name>
<dbReference type="EMBL" id="JASCRY010000004">
    <property type="protein sequence ID" value="MDI5950686.1"/>
    <property type="molecule type" value="Genomic_DNA"/>
</dbReference>
<organism evidence="1 2">
    <name type="scientific">Flavobacterium yafengii</name>
    <dbReference type="NCBI Taxonomy" id="3041253"/>
    <lineage>
        <taxon>Bacteria</taxon>
        <taxon>Pseudomonadati</taxon>
        <taxon>Bacteroidota</taxon>
        <taxon>Flavobacteriia</taxon>
        <taxon>Flavobacteriales</taxon>
        <taxon>Flavobacteriaceae</taxon>
        <taxon>Flavobacterium</taxon>
    </lineage>
</organism>
<evidence type="ECO:0008006" key="3">
    <source>
        <dbReference type="Google" id="ProtNLM"/>
    </source>
</evidence>
<dbReference type="AlphaFoldDB" id="A0AAW6TQF2"/>
<sequence length="463" mass="54138">MKKIGIVITDGVGYRNFVLSDFMTEAKLQFDSVVLFSCLPKNVYDSLDLNCTIVELEVFNEHFFTWFFRKAKEVSHLQLHTKGNFGINDNLKTSKTKARNPRGFAIRFIHVWSRIIHSEKWIQRYNHYQQKTFSSHEITKKYTALLQEHGVSNLFFTHQRPPFIAPLIYAAAQLQIKTGSFIFSWDNLASKGRMAGDFDYYLVWSELMKKELLQFYSAIQAENVVVVGTPQFEPYVLDRYASDKERFYATFNLDIRKKIICFSCGDIATSKNDELYIETICKAILEKKIPDVNLIVRTSPAEDPIRFKSIVEKYPFIKWNYPKWIQSRENHQEAWSQRIPTIADIKDLRSLLEFADININMLSTMSLDFMQFDKPVINPVFGNRQNGLYDDQRFLYYAHIVNVVKSGATRIAKNEQALIDAINLYYLYPETDQLNREKLMQLQVSKPLEGTSKRIVTALFEWT</sequence>
<accession>A0AAW6TQF2</accession>
<evidence type="ECO:0000313" key="2">
    <source>
        <dbReference type="Proteomes" id="UP001228643"/>
    </source>
</evidence>
<dbReference type="SUPFAM" id="SSF53756">
    <property type="entry name" value="UDP-Glycosyltransferase/glycogen phosphorylase"/>
    <property type="match status" value="1"/>
</dbReference>
<dbReference type="RefSeq" id="WP_282717409.1">
    <property type="nucleotide sequence ID" value="NZ_JASCRY010000004.1"/>
</dbReference>